<keyword evidence="6 13" id="KW-0133">Cell shape</keyword>
<feature type="domain" description="Enolpyruvate transferase" evidence="14">
    <location>
        <begin position="7"/>
        <end position="408"/>
    </location>
</feature>
<comment type="similarity">
    <text evidence="11 13">Belongs to the EPSP synthase family. MurA subfamily.</text>
</comment>
<feature type="binding site" evidence="13">
    <location>
        <begin position="22"/>
        <end position="23"/>
    </location>
    <ligand>
        <name>phosphoenolpyruvate</name>
        <dbReference type="ChEBI" id="CHEBI:58702"/>
    </ligand>
</feature>
<evidence type="ECO:0000259" key="14">
    <source>
        <dbReference type="Pfam" id="PF00275"/>
    </source>
</evidence>
<dbReference type="InterPro" id="IPR036968">
    <property type="entry name" value="Enolpyruvate_Tfrase_sf"/>
</dbReference>
<dbReference type="Gene3D" id="3.65.10.10">
    <property type="entry name" value="Enolpyruvate transferase domain"/>
    <property type="match status" value="2"/>
</dbReference>
<proteinExistence type="inferred from homology"/>
<reference evidence="15" key="1">
    <citation type="submission" date="2021-04" db="EMBL/GenBank/DDBJ databases">
        <title>Oceanospirillales bacteria with DddD are important DMSP degraders in coastal seawater.</title>
        <authorList>
            <person name="Liu J."/>
        </authorList>
    </citation>
    <scope>NUCLEOTIDE SEQUENCE</scope>
    <source>
        <strain evidence="15">D13-1</strain>
    </source>
</reference>
<dbReference type="SUPFAM" id="SSF55205">
    <property type="entry name" value="EPT/RTPC-like"/>
    <property type="match status" value="1"/>
</dbReference>
<evidence type="ECO:0000256" key="13">
    <source>
        <dbReference type="HAMAP-Rule" id="MF_00111"/>
    </source>
</evidence>
<evidence type="ECO:0000256" key="7">
    <source>
        <dbReference type="ARBA" id="ARBA00022984"/>
    </source>
</evidence>
<keyword evidence="16" id="KW-1185">Reference proteome</keyword>
<comment type="function">
    <text evidence="13">Cell wall formation. Adds enolpyruvyl to UDP-N-acetylglucosamine.</text>
</comment>
<dbReference type="EMBL" id="CP073347">
    <property type="protein sequence ID" value="UTW13992.1"/>
    <property type="molecule type" value="Genomic_DNA"/>
</dbReference>
<organism evidence="15 16">
    <name type="scientific">Marinobacterium rhizophilum</name>
    <dbReference type="NCBI Taxonomy" id="420402"/>
    <lineage>
        <taxon>Bacteria</taxon>
        <taxon>Pseudomonadati</taxon>
        <taxon>Pseudomonadota</taxon>
        <taxon>Gammaproteobacteria</taxon>
        <taxon>Oceanospirillales</taxon>
        <taxon>Oceanospirillaceae</taxon>
        <taxon>Marinobacterium</taxon>
    </lineage>
</organism>
<feature type="binding site" evidence="13">
    <location>
        <position position="93"/>
    </location>
    <ligand>
        <name>UDP-N-acetyl-alpha-D-glucosamine</name>
        <dbReference type="ChEBI" id="CHEBI:57705"/>
    </ligand>
</feature>
<dbReference type="InterPro" id="IPR050068">
    <property type="entry name" value="MurA_subfamily"/>
</dbReference>
<keyword evidence="3 13" id="KW-0963">Cytoplasm</keyword>
<comment type="catalytic activity">
    <reaction evidence="12 13">
        <text>phosphoenolpyruvate + UDP-N-acetyl-alpha-D-glucosamine = UDP-N-acetyl-3-O-(1-carboxyvinyl)-alpha-D-glucosamine + phosphate</text>
        <dbReference type="Rhea" id="RHEA:18681"/>
        <dbReference type="ChEBI" id="CHEBI:43474"/>
        <dbReference type="ChEBI" id="CHEBI:57705"/>
        <dbReference type="ChEBI" id="CHEBI:58702"/>
        <dbReference type="ChEBI" id="CHEBI:68483"/>
        <dbReference type="EC" id="2.5.1.7"/>
    </reaction>
</comment>
<evidence type="ECO:0000256" key="3">
    <source>
        <dbReference type="ARBA" id="ARBA00022490"/>
    </source>
</evidence>
<evidence type="ECO:0000256" key="10">
    <source>
        <dbReference type="ARBA" id="ARBA00023317"/>
    </source>
</evidence>
<evidence type="ECO:0000256" key="1">
    <source>
        <dbReference type="ARBA" id="ARBA00004496"/>
    </source>
</evidence>
<evidence type="ECO:0000256" key="8">
    <source>
        <dbReference type="ARBA" id="ARBA00023306"/>
    </source>
</evidence>
<gene>
    <name evidence="13 15" type="primary">murA</name>
    <name evidence="15" type="ORF">KDW95_10295</name>
</gene>
<evidence type="ECO:0000256" key="4">
    <source>
        <dbReference type="ARBA" id="ARBA00022618"/>
    </source>
</evidence>
<dbReference type="NCBIfam" id="NF006873">
    <property type="entry name" value="PRK09369.1"/>
    <property type="match status" value="1"/>
</dbReference>
<dbReference type="HAMAP" id="MF_00111">
    <property type="entry name" value="MurA"/>
    <property type="match status" value="1"/>
</dbReference>
<dbReference type="GO" id="GO:0008760">
    <property type="term" value="F:UDP-N-acetylglucosamine 1-carboxyvinyltransferase activity"/>
    <property type="evidence" value="ECO:0007669"/>
    <property type="project" value="UniProtKB-EC"/>
</dbReference>
<keyword evidence="7 13" id="KW-0573">Peptidoglycan synthesis</keyword>
<evidence type="ECO:0000256" key="6">
    <source>
        <dbReference type="ARBA" id="ARBA00022960"/>
    </source>
</evidence>
<sequence length="424" mass="45554">MEKFKIEGGVTLNGEVRISGAKNAALPILASALLADGPVHISNLPQLNDVTTMLELLRRMGVEVVADENLNVQIDARTIREYHAPYDLVKTMRASILVLGPMLAHFGEAQVSLPGGCAIGSRPVDQHIRGLQAMGAEVLVEEGYIHARSNGRLKGARVFFDMVTVTGTENILMAATLAEGETILENAAREPEVVDLANCLIAMGAKISGHGTDTIRVQGVESLAGGSYSVLPDRIETGTFLVAAAATGGRVRCTDTRPDTLDAVLQKLTEAGAEITTGDDWIELDMKGRRPKAVSITTAPYPAFPTDMQAQFAAMNVVAQGVSQIRETVFENRFMHMQEMIRMGAHITIDGHNAMIEGVERLQGAPVMATDLRASASLVIAALTATGDTLIDRIYHIDRGYEHIEEKMRLLGAHIVRVAGKGTE</sequence>
<accession>A0ABY5HNH6</accession>
<dbReference type="PANTHER" id="PTHR43783:SF1">
    <property type="entry name" value="UDP-N-ACETYLGLUCOSAMINE 1-CARBOXYVINYLTRANSFERASE"/>
    <property type="match status" value="1"/>
</dbReference>
<dbReference type="RefSeq" id="WP_255856189.1">
    <property type="nucleotide sequence ID" value="NZ_CP073347.1"/>
</dbReference>
<dbReference type="InterPro" id="IPR001986">
    <property type="entry name" value="Enolpyruvate_Tfrase_dom"/>
</dbReference>
<evidence type="ECO:0000256" key="5">
    <source>
        <dbReference type="ARBA" id="ARBA00022679"/>
    </source>
</evidence>
<keyword evidence="9 13" id="KW-0961">Cell wall biogenesis/degradation</keyword>
<evidence type="ECO:0000256" key="12">
    <source>
        <dbReference type="ARBA" id="ARBA00047527"/>
    </source>
</evidence>
<feature type="binding site" evidence="13">
    <location>
        <position position="307"/>
    </location>
    <ligand>
        <name>UDP-N-acetyl-alpha-D-glucosamine</name>
        <dbReference type="ChEBI" id="CHEBI:57705"/>
    </ligand>
</feature>
<keyword evidence="4 13" id="KW-0132">Cell division</keyword>
<keyword evidence="8 13" id="KW-0131">Cell cycle</keyword>
<keyword evidence="5 13" id="KW-0808">Transferase</keyword>
<evidence type="ECO:0000313" key="15">
    <source>
        <dbReference type="EMBL" id="UTW13992.1"/>
    </source>
</evidence>
<dbReference type="Pfam" id="PF00275">
    <property type="entry name" value="EPSP_synthase"/>
    <property type="match status" value="1"/>
</dbReference>
<feature type="binding site" evidence="13">
    <location>
        <begin position="122"/>
        <end position="126"/>
    </location>
    <ligand>
        <name>UDP-N-acetyl-alpha-D-glucosamine</name>
        <dbReference type="ChEBI" id="CHEBI:57705"/>
    </ligand>
</feature>
<dbReference type="InterPro" id="IPR013792">
    <property type="entry name" value="RNA3'P_cycl/enolpyr_Trfase_a/b"/>
</dbReference>
<evidence type="ECO:0000256" key="9">
    <source>
        <dbReference type="ARBA" id="ARBA00023316"/>
    </source>
</evidence>
<dbReference type="EC" id="2.5.1.7" evidence="13"/>
<dbReference type="InterPro" id="IPR005750">
    <property type="entry name" value="UDP_GlcNAc_COvinyl_MurA"/>
</dbReference>
<dbReference type="PANTHER" id="PTHR43783">
    <property type="entry name" value="UDP-N-ACETYLGLUCOSAMINE 1-CARBOXYVINYLTRANSFERASE"/>
    <property type="match status" value="1"/>
</dbReference>
<keyword evidence="10 13" id="KW-0670">Pyruvate</keyword>
<feature type="modified residue" description="2-(S-cysteinyl)pyruvic acid O-phosphothioketal" evidence="13">
    <location>
        <position position="117"/>
    </location>
</feature>
<feature type="active site" description="Proton donor" evidence="13">
    <location>
        <position position="117"/>
    </location>
</feature>
<comment type="caution">
    <text evidence="13">Lacks conserved residue(s) required for the propagation of feature annotation.</text>
</comment>
<comment type="pathway">
    <text evidence="2 13">Cell wall biogenesis; peptidoglycan biosynthesis.</text>
</comment>
<protein>
    <recommendedName>
        <fullName evidence="13">UDP-N-acetylglucosamine 1-carboxyvinyltransferase</fullName>
        <ecNumber evidence="13">2.5.1.7</ecNumber>
    </recommendedName>
    <alternativeName>
        <fullName evidence="13">Enoylpyruvate transferase</fullName>
    </alternativeName>
    <alternativeName>
        <fullName evidence="13">UDP-N-acetylglucosamine enolpyruvyl transferase</fullName>
        <shortName evidence="13">EPT</shortName>
    </alternativeName>
</protein>
<comment type="subcellular location">
    <subcellularLocation>
        <location evidence="1 13">Cytoplasm</location>
    </subcellularLocation>
</comment>
<feature type="binding site" evidence="13">
    <location>
        <position position="329"/>
    </location>
    <ligand>
        <name>UDP-N-acetyl-alpha-D-glucosamine</name>
        <dbReference type="ChEBI" id="CHEBI:57705"/>
    </ligand>
</feature>
<dbReference type="Proteomes" id="UP001058461">
    <property type="component" value="Chromosome"/>
</dbReference>
<name>A0ABY5HNH6_9GAMM</name>
<evidence type="ECO:0000256" key="11">
    <source>
        <dbReference type="ARBA" id="ARBA00038367"/>
    </source>
</evidence>
<evidence type="ECO:0000313" key="16">
    <source>
        <dbReference type="Proteomes" id="UP001058461"/>
    </source>
</evidence>
<dbReference type="CDD" id="cd01555">
    <property type="entry name" value="UdpNAET"/>
    <property type="match status" value="1"/>
</dbReference>
<dbReference type="NCBIfam" id="TIGR01072">
    <property type="entry name" value="murA"/>
    <property type="match status" value="1"/>
</dbReference>
<evidence type="ECO:0000256" key="2">
    <source>
        <dbReference type="ARBA" id="ARBA00004752"/>
    </source>
</evidence>